<keyword evidence="8 10" id="KW-0408">Iron</keyword>
<accession>A0AAN4PEY1</accession>
<evidence type="ECO:0000256" key="7">
    <source>
        <dbReference type="ARBA" id="ARBA00023002"/>
    </source>
</evidence>
<dbReference type="GO" id="GO:0020037">
    <property type="term" value="F:heme binding"/>
    <property type="evidence" value="ECO:0007669"/>
    <property type="project" value="InterPro"/>
</dbReference>
<reference evidence="13 14" key="1">
    <citation type="submission" date="2015-11" db="EMBL/GenBank/DDBJ databases">
        <title>Aspergillus lentulus strain IFM 54703T.</title>
        <authorList>
            <person name="Kusuya Y."/>
            <person name="Sakai K."/>
            <person name="Kamei K."/>
            <person name="Takahashi H."/>
            <person name="Yaguchi T."/>
        </authorList>
    </citation>
    <scope>NUCLEOTIDE SEQUENCE [LARGE SCALE GENOMIC DNA]</scope>
    <source>
        <strain evidence="13 14">IFM 54703</strain>
    </source>
</reference>
<feature type="binding site" description="axial binding residue" evidence="10">
    <location>
        <position position="837"/>
    </location>
    <ligand>
        <name>heme</name>
        <dbReference type="ChEBI" id="CHEBI:30413"/>
    </ligand>
    <ligandPart>
        <name>Fe</name>
        <dbReference type="ChEBI" id="CHEBI:18248"/>
    </ligandPart>
</feature>
<feature type="transmembrane region" description="Helical" evidence="11">
    <location>
        <begin position="314"/>
        <end position="335"/>
    </location>
</feature>
<proteinExistence type="inferred from homology"/>
<dbReference type="GO" id="GO:0004497">
    <property type="term" value="F:monooxygenase activity"/>
    <property type="evidence" value="ECO:0007669"/>
    <property type="project" value="InterPro"/>
</dbReference>
<keyword evidence="4 11" id="KW-0812">Transmembrane</keyword>
<dbReference type="SUPFAM" id="SSF48264">
    <property type="entry name" value="Cytochrome P450"/>
    <property type="match status" value="1"/>
</dbReference>
<dbReference type="InterPro" id="IPR036396">
    <property type="entry name" value="Cyt_P450_sf"/>
</dbReference>
<feature type="transmembrane region" description="Helical" evidence="11">
    <location>
        <begin position="132"/>
        <end position="150"/>
    </location>
</feature>
<keyword evidence="7" id="KW-0560">Oxidoreductase</keyword>
<dbReference type="PRINTS" id="PR00463">
    <property type="entry name" value="EP450I"/>
</dbReference>
<dbReference type="InterPro" id="IPR050360">
    <property type="entry name" value="MFS_Sugar_Transporters"/>
</dbReference>
<feature type="transmembrane region" description="Helical" evidence="11">
    <location>
        <begin position="53"/>
        <end position="77"/>
    </location>
</feature>
<keyword evidence="10" id="KW-0349">Heme</keyword>
<comment type="cofactor">
    <cofactor evidence="10">
        <name>heme</name>
        <dbReference type="ChEBI" id="CHEBI:30413"/>
    </cofactor>
</comment>
<dbReference type="InterPro" id="IPR005828">
    <property type="entry name" value="MFS_sugar_transport-like"/>
</dbReference>
<organism evidence="13 14">
    <name type="scientific">Aspergillus lentulus</name>
    <dbReference type="NCBI Taxonomy" id="293939"/>
    <lineage>
        <taxon>Eukaryota</taxon>
        <taxon>Fungi</taxon>
        <taxon>Dikarya</taxon>
        <taxon>Ascomycota</taxon>
        <taxon>Pezizomycotina</taxon>
        <taxon>Eurotiomycetes</taxon>
        <taxon>Eurotiomycetidae</taxon>
        <taxon>Eurotiales</taxon>
        <taxon>Aspergillaceae</taxon>
        <taxon>Aspergillus</taxon>
        <taxon>Aspergillus subgen. Fumigati</taxon>
    </lineage>
</organism>
<dbReference type="Gene3D" id="1.20.1250.20">
    <property type="entry name" value="MFS general substrate transporter like domains"/>
    <property type="match status" value="1"/>
</dbReference>
<sequence>MGNETVVPSENELKNFSPGNPDVVELIRHAQESDAADRLLTVRQALSKYKKAVFWAMFLSTSLIMEGYDLVIITSFYGQSQFIERFGEFSDKAGKKVITAAWQSGLSNSSMVGQLTGLLLNAYAQDRFGCRPTMMFFMAWMALMIFIPVFAPSLPILAWGEAMCGVSWGVFQTLSTTYASEVVPTVLRPYVTAYACMCWGAGILLSSGVVRAVAGIEGDLGWRLPFVLQWVWPIPLFIGAYLAPESPWNAVRRGKVDQARKSLKRLRQDTPEKDREIEATLAYIQHTTKLEQAETENASFLECFKGTNRRRTEINCVVWAAQTLSGNAILGYSVVFLEAAGFTELQAFDVNISLSACYIIGGVICWLLFPHFGRATIYMSGLSFMFVCMVIIGGLGFAEGSKGAQLAIGILLVICTLINMVTVGPVCYPIVAETPSGRLRYKTIVIGRFVYNLTGIFSNSLTPRMIAASAWNWGAKTGLFYAGTNLLCNIWCWFRLPETKDRTFGEIDLLFHHRVHARKFKYTKVDLIRGRLDLDLRSWHNKYGDVVRSGPDEVTFTTAEAWKDIYGHGHRQLPKVQISTINGKDIFSAYDVDHARFRKALSHAFSTKGLQAQECLVTRYIDKLIERLKEFAESGRAADMGTWYSLATFDLIGDLAFGEPFGGLDRGEYHHWVATMFGFVKSIPFLRALHLYPVVLRVILAFHPGSLMEMRSNSAAGRGELMDSMLRHQGDKDGLSLEELKENANVLILAGSETTAALLSGVTYRLLRTPDALDKVARETKVSVHQLSAYSSPRNFYQADRFLPERWLPEAIEDHASPFFSDNRAVFQPFSIGPRKCLGRNLAYTEMRVILARVLWTFDLELCEDSRDWKDQKVFVIWERGSLMCKLTMRDDRGDLQKGC</sequence>
<protein>
    <submittedName>
        <fullName evidence="13">Maltose permease MAL31</fullName>
    </submittedName>
</protein>
<evidence type="ECO:0000256" key="11">
    <source>
        <dbReference type="SAM" id="Phobius"/>
    </source>
</evidence>
<keyword evidence="6 11" id="KW-1133">Transmembrane helix</keyword>
<keyword evidence="9 11" id="KW-0472">Membrane</keyword>
<keyword evidence="3" id="KW-0813">Transport</keyword>
<dbReference type="FunFam" id="1.20.1250.20:FF:000078">
    <property type="entry name" value="MFS maltose transporter, putative"/>
    <property type="match status" value="1"/>
</dbReference>
<dbReference type="Pfam" id="PF00067">
    <property type="entry name" value="p450"/>
    <property type="match status" value="1"/>
</dbReference>
<dbReference type="AlphaFoldDB" id="A0AAN4PEY1"/>
<dbReference type="Gene3D" id="1.10.630.10">
    <property type="entry name" value="Cytochrome P450"/>
    <property type="match status" value="2"/>
</dbReference>
<evidence type="ECO:0000256" key="2">
    <source>
        <dbReference type="ARBA" id="ARBA00010992"/>
    </source>
</evidence>
<evidence type="ECO:0000256" key="6">
    <source>
        <dbReference type="ARBA" id="ARBA00022989"/>
    </source>
</evidence>
<dbReference type="InterPro" id="IPR020846">
    <property type="entry name" value="MFS_dom"/>
</dbReference>
<dbReference type="InterPro" id="IPR017972">
    <property type="entry name" value="Cyt_P450_CS"/>
</dbReference>
<dbReference type="Pfam" id="PF00083">
    <property type="entry name" value="Sugar_tr"/>
    <property type="match status" value="1"/>
</dbReference>
<dbReference type="InterPro" id="IPR003663">
    <property type="entry name" value="Sugar/inositol_transpt"/>
</dbReference>
<feature type="transmembrane region" description="Helical" evidence="11">
    <location>
        <begin position="376"/>
        <end position="398"/>
    </location>
</feature>
<evidence type="ECO:0000256" key="3">
    <source>
        <dbReference type="ARBA" id="ARBA00022448"/>
    </source>
</evidence>
<evidence type="ECO:0000259" key="12">
    <source>
        <dbReference type="PROSITE" id="PS50850"/>
    </source>
</evidence>
<dbReference type="PROSITE" id="PS50850">
    <property type="entry name" value="MFS"/>
    <property type="match status" value="1"/>
</dbReference>
<dbReference type="Proteomes" id="UP000051487">
    <property type="component" value="Unassembled WGS sequence"/>
</dbReference>
<dbReference type="GO" id="GO:0044283">
    <property type="term" value="P:small molecule biosynthetic process"/>
    <property type="evidence" value="ECO:0007669"/>
    <property type="project" value="UniProtKB-ARBA"/>
</dbReference>
<comment type="subcellular location">
    <subcellularLocation>
        <location evidence="1">Membrane</location>
        <topology evidence="1">Multi-pass membrane protein</topology>
    </subcellularLocation>
</comment>
<dbReference type="PANTHER" id="PTHR48022:SF53">
    <property type="entry name" value="ALPHA-GLUCOSIDE TRANSPORTER, PUTATIVE (AFU_ORTHOLOGUE AFUA_3G01700)-RELATED"/>
    <property type="match status" value="1"/>
</dbReference>
<dbReference type="InterPro" id="IPR002401">
    <property type="entry name" value="Cyt_P450_E_grp-I"/>
</dbReference>
<evidence type="ECO:0000256" key="9">
    <source>
        <dbReference type="ARBA" id="ARBA00023136"/>
    </source>
</evidence>
<name>A0AAN4PEY1_ASPLE</name>
<evidence type="ECO:0000313" key="13">
    <source>
        <dbReference type="EMBL" id="GAQ05188.1"/>
    </source>
</evidence>
<dbReference type="CDD" id="cd11058">
    <property type="entry name" value="CYP60B-like"/>
    <property type="match status" value="1"/>
</dbReference>
<dbReference type="EMBL" id="BCLY01000004">
    <property type="protein sequence ID" value="GAQ05188.1"/>
    <property type="molecule type" value="Genomic_DNA"/>
</dbReference>
<evidence type="ECO:0000313" key="14">
    <source>
        <dbReference type="Proteomes" id="UP000051487"/>
    </source>
</evidence>
<gene>
    <name evidence="13" type="ORF">ALT_2509</name>
</gene>
<feature type="transmembrane region" description="Helical" evidence="11">
    <location>
        <begin position="347"/>
        <end position="369"/>
    </location>
</feature>
<evidence type="ECO:0000256" key="4">
    <source>
        <dbReference type="ARBA" id="ARBA00022692"/>
    </source>
</evidence>
<dbReference type="InterPro" id="IPR001128">
    <property type="entry name" value="Cyt_P450"/>
</dbReference>
<feature type="transmembrane region" description="Helical" evidence="11">
    <location>
        <begin position="404"/>
        <end position="431"/>
    </location>
</feature>
<dbReference type="InterPro" id="IPR036259">
    <property type="entry name" value="MFS_trans_sf"/>
</dbReference>
<dbReference type="InterPro" id="IPR005829">
    <property type="entry name" value="Sugar_transporter_CS"/>
</dbReference>
<evidence type="ECO:0000256" key="5">
    <source>
        <dbReference type="ARBA" id="ARBA00022723"/>
    </source>
</evidence>
<feature type="transmembrane region" description="Helical" evidence="11">
    <location>
        <begin position="191"/>
        <end position="214"/>
    </location>
</feature>
<dbReference type="GO" id="GO:0016705">
    <property type="term" value="F:oxidoreductase activity, acting on paired donors, with incorporation or reduction of molecular oxygen"/>
    <property type="evidence" value="ECO:0007669"/>
    <property type="project" value="InterPro"/>
</dbReference>
<feature type="domain" description="Major facilitator superfamily (MFS) profile" evidence="12">
    <location>
        <begin position="55"/>
        <end position="500"/>
    </location>
</feature>
<evidence type="ECO:0000256" key="1">
    <source>
        <dbReference type="ARBA" id="ARBA00004141"/>
    </source>
</evidence>
<keyword evidence="5 10" id="KW-0479">Metal-binding</keyword>
<dbReference type="PRINTS" id="PR00385">
    <property type="entry name" value="P450"/>
</dbReference>
<dbReference type="GO" id="GO:0005351">
    <property type="term" value="F:carbohydrate:proton symporter activity"/>
    <property type="evidence" value="ECO:0007669"/>
    <property type="project" value="TreeGrafter"/>
</dbReference>
<evidence type="ECO:0000256" key="10">
    <source>
        <dbReference type="PIRSR" id="PIRSR602401-1"/>
    </source>
</evidence>
<dbReference type="GO" id="GO:0005506">
    <property type="term" value="F:iron ion binding"/>
    <property type="evidence" value="ECO:0007669"/>
    <property type="project" value="InterPro"/>
</dbReference>
<dbReference type="PROSITE" id="PS00217">
    <property type="entry name" value="SUGAR_TRANSPORT_2"/>
    <property type="match status" value="1"/>
</dbReference>
<dbReference type="NCBIfam" id="TIGR00879">
    <property type="entry name" value="SP"/>
    <property type="match status" value="1"/>
</dbReference>
<dbReference type="SUPFAM" id="SSF103473">
    <property type="entry name" value="MFS general substrate transporter"/>
    <property type="match status" value="1"/>
</dbReference>
<dbReference type="GO" id="GO:0016020">
    <property type="term" value="C:membrane"/>
    <property type="evidence" value="ECO:0007669"/>
    <property type="project" value="UniProtKB-SubCell"/>
</dbReference>
<comment type="caution">
    <text evidence="13">The sequence shown here is derived from an EMBL/GenBank/DDBJ whole genome shotgun (WGS) entry which is preliminary data.</text>
</comment>
<dbReference type="PROSITE" id="PS00086">
    <property type="entry name" value="CYTOCHROME_P450"/>
    <property type="match status" value="1"/>
</dbReference>
<evidence type="ECO:0000256" key="8">
    <source>
        <dbReference type="ARBA" id="ARBA00023004"/>
    </source>
</evidence>
<comment type="similarity">
    <text evidence="2">Belongs to the major facilitator superfamily. Sugar transporter (TC 2.A.1.1) family.</text>
</comment>
<dbReference type="PANTHER" id="PTHR48022">
    <property type="entry name" value="PLASTIDIC GLUCOSE TRANSPORTER 4"/>
    <property type="match status" value="1"/>
</dbReference>